<dbReference type="Gene3D" id="3.30.420.40">
    <property type="match status" value="2"/>
</dbReference>
<dbReference type="SUPFAM" id="SSF46785">
    <property type="entry name" value="Winged helix' DNA-binding domain"/>
    <property type="match status" value="1"/>
</dbReference>
<dbReference type="CDD" id="cd00090">
    <property type="entry name" value="HTH_ARSR"/>
    <property type="match status" value="1"/>
</dbReference>
<dbReference type="InterPro" id="IPR000835">
    <property type="entry name" value="HTH_MarR-typ"/>
</dbReference>
<evidence type="ECO:0000259" key="2">
    <source>
        <dbReference type="Pfam" id="PF12802"/>
    </source>
</evidence>
<evidence type="ECO:0000256" key="1">
    <source>
        <dbReference type="ARBA" id="ARBA00006479"/>
    </source>
</evidence>
<dbReference type="EMBL" id="BHYL01000070">
    <property type="protein sequence ID" value="GCD19465.1"/>
    <property type="molecule type" value="Genomic_DNA"/>
</dbReference>
<protein>
    <submittedName>
        <fullName evidence="3">MarR family transcriptional regulator</fullName>
    </submittedName>
</protein>
<organism evidence="3 4">
    <name type="scientific">Cellulomonas algicola</name>
    <dbReference type="NCBI Taxonomy" id="2071633"/>
    <lineage>
        <taxon>Bacteria</taxon>
        <taxon>Bacillati</taxon>
        <taxon>Actinomycetota</taxon>
        <taxon>Actinomycetes</taxon>
        <taxon>Micrococcales</taxon>
        <taxon>Cellulomonadaceae</taxon>
        <taxon>Cellulomonas</taxon>
    </lineage>
</organism>
<sequence length="386" mass="39762">MVADGPEWAEGGSELQVALEVLLRGPLSRAELARRLDLSQPTLTRLTKDLVRRGLLVESAARPGRAVGRPSQPLDVDVTSHHFVGVNLAVGTAHAVLVDMRGTVVATRSADLPEDDPDAVVAVVGSLVDAVVAAAPSGAVPNGPTGIGVSLGGHSPDGTTVHLAPFLGWHDVPLGTLVRARTGLPTVVENDVAALTSAEHWFGAGRDVRTFAVVTVGAGVGYGLVVHDRLVRHADMGLGLVGHFPLDPNGPLCPEGHRGCAGAMLTTEALEAEAAVALRRPVAVDELLDLARDGDPAARRIVDDAGRALGRLVAAVANLTMPELVVLTGEGVGLAVVAGDAVRAAVAADRHPQATPVDLVVEPGDFSQWARGAAVVAIQDFVLRSR</sequence>
<dbReference type="Pfam" id="PF00480">
    <property type="entry name" value="ROK"/>
    <property type="match status" value="1"/>
</dbReference>
<dbReference type="GO" id="GO:0003700">
    <property type="term" value="F:DNA-binding transcription factor activity"/>
    <property type="evidence" value="ECO:0007669"/>
    <property type="project" value="InterPro"/>
</dbReference>
<dbReference type="PANTHER" id="PTHR18964:SF149">
    <property type="entry name" value="BIFUNCTIONAL UDP-N-ACETYLGLUCOSAMINE 2-EPIMERASE_N-ACETYLMANNOSAMINE KINASE"/>
    <property type="match status" value="1"/>
</dbReference>
<dbReference type="AlphaFoldDB" id="A0A401UXT7"/>
<dbReference type="InterPro" id="IPR011991">
    <property type="entry name" value="ArsR-like_HTH"/>
</dbReference>
<reference evidence="3 4" key="1">
    <citation type="submission" date="2018-11" db="EMBL/GenBank/DDBJ databases">
        <title>Draft genome sequence of Cellulomonas takizawaensis strain TKZ-21.</title>
        <authorList>
            <person name="Yamamura H."/>
            <person name="Hayashi T."/>
            <person name="Hamada M."/>
            <person name="Serisawa Y."/>
            <person name="Matsuyama K."/>
            <person name="Nakagawa Y."/>
            <person name="Otoguro M."/>
            <person name="Yanagida F."/>
            <person name="Hayakawa M."/>
        </authorList>
    </citation>
    <scope>NUCLEOTIDE SEQUENCE [LARGE SCALE GENOMIC DNA]</scope>
    <source>
        <strain evidence="3 4">TKZ-21</strain>
    </source>
</reference>
<dbReference type="InterPro" id="IPR000600">
    <property type="entry name" value="ROK"/>
</dbReference>
<dbReference type="Gene3D" id="1.10.10.10">
    <property type="entry name" value="Winged helix-like DNA-binding domain superfamily/Winged helix DNA-binding domain"/>
    <property type="match status" value="1"/>
</dbReference>
<proteinExistence type="inferred from homology"/>
<dbReference type="OrthoDB" id="3464494at2"/>
<name>A0A401UXT7_9CELL</name>
<evidence type="ECO:0000313" key="3">
    <source>
        <dbReference type="EMBL" id="GCD19465.1"/>
    </source>
</evidence>
<dbReference type="PANTHER" id="PTHR18964">
    <property type="entry name" value="ROK (REPRESSOR, ORF, KINASE) FAMILY"/>
    <property type="match status" value="1"/>
</dbReference>
<dbReference type="InterPro" id="IPR043129">
    <property type="entry name" value="ATPase_NBD"/>
</dbReference>
<dbReference type="InterPro" id="IPR036388">
    <property type="entry name" value="WH-like_DNA-bd_sf"/>
</dbReference>
<accession>A0A401UXT7</accession>
<dbReference type="SUPFAM" id="SSF53067">
    <property type="entry name" value="Actin-like ATPase domain"/>
    <property type="match status" value="1"/>
</dbReference>
<dbReference type="RefSeq" id="WP_124342001.1">
    <property type="nucleotide sequence ID" value="NZ_BHYL01000070.1"/>
</dbReference>
<dbReference type="InterPro" id="IPR036390">
    <property type="entry name" value="WH_DNA-bd_sf"/>
</dbReference>
<comment type="caution">
    <text evidence="3">The sequence shown here is derived from an EMBL/GenBank/DDBJ whole genome shotgun (WGS) entry which is preliminary data.</text>
</comment>
<dbReference type="Proteomes" id="UP000288246">
    <property type="component" value="Unassembled WGS sequence"/>
</dbReference>
<dbReference type="Pfam" id="PF12802">
    <property type="entry name" value="MarR_2"/>
    <property type="match status" value="1"/>
</dbReference>
<comment type="similarity">
    <text evidence="1">Belongs to the ROK (NagC/XylR) family.</text>
</comment>
<keyword evidence="4" id="KW-1185">Reference proteome</keyword>
<feature type="domain" description="HTH marR-type" evidence="2">
    <location>
        <begin position="18"/>
        <end position="65"/>
    </location>
</feature>
<gene>
    <name evidence="3" type="ORF">CTKZ_10270</name>
</gene>
<evidence type="ECO:0000313" key="4">
    <source>
        <dbReference type="Proteomes" id="UP000288246"/>
    </source>
</evidence>